<evidence type="ECO:0000313" key="3">
    <source>
        <dbReference type="Proteomes" id="UP000318538"/>
    </source>
</evidence>
<evidence type="ECO:0000313" key="2">
    <source>
        <dbReference type="EMBL" id="QDT04353.1"/>
    </source>
</evidence>
<gene>
    <name evidence="2" type="ORF">K227x_27440</name>
</gene>
<protein>
    <recommendedName>
        <fullName evidence="1">Tape measure protein N-terminal domain-containing protein</fullName>
    </recommendedName>
</protein>
<dbReference type="EMBL" id="CP036525">
    <property type="protein sequence ID" value="QDT04353.1"/>
    <property type="molecule type" value="Genomic_DNA"/>
</dbReference>
<dbReference type="KEGG" id="rlc:K227x_27440"/>
<feature type="domain" description="Tape measure protein N-terminal" evidence="1">
    <location>
        <begin position="180"/>
        <end position="357"/>
    </location>
</feature>
<dbReference type="InterPro" id="IPR013491">
    <property type="entry name" value="Tape_meas_N"/>
</dbReference>
<keyword evidence="3" id="KW-1185">Reference proteome</keyword>
<dbReference type="Proteomes" id="UP000318538">
    <property type="component" value="Chromosome"/>
</dbReference>
<dbReference type="RefSeq" id="WP_218933969.1">
    <property type="nucleotide sequence ID" value="NZ_CP036525.1"/>
</dbReference>
<organism evidence="2 3">
    <name type="scientific">Rubripirellula lacrimiformis</name>
    <dbReference type="NCBI Taxonomy" id="1930273"/>
    <lineage>
        <taxon>Bacteria</taxon>
        <taxon>Pseudomonadati</taxon>
        <taxon>Planctomycetota</taxon>
        <taxon>Planctomycetia</taxon>
        <taxon>Pirellulales</taxon>
        <taxon>Pirellulaceae</taxon>
        <taxon>Rubripirellula</taxon>
    </lineage>
</organism>
<evidence type="ECO:0000259" key="1">
    <source>
        <dbReference type="Pfam" id="PF20155"/>
    </source>
</evidence>
<proteinExistence type="predicted"/>
<dbReference type="NCBIfam" id="TIGR02675">
    <property type="entry name" value="tape_meas_nterm"/>
    <property type="match status" value="1"/>
</dbReference>
<accession>A0A517NB52</accession>
<dbReference type="Pfam" id="PF20155">
    <property type="entry name" value="TMP_3"/>
    <property type="match status" value="1"/>
</dbReference>
<sequence>MTTDEKFIVRLRADLSKLKKDLLTARRLAATSAVVPVTFTKSARSEFFLKMLARQIASTQARITPTIDQRPFSRAMGQIRSEARRLAREPATIKIQADTKEAERQLRHFRSLAGRPLGGRGGAGGHGAQTGFFGRFATAGLAGGLAGGAISGGAALAAGGAAAGGAVVGKTLSTGIGSLADIEKTKSVLSIILKDGDKAAKLFAELEAIDLKLPADLQQISQAATKLAASGFAPESLASDLTTLMDTAAASSVGLGEGLDRLTRAFGQIRANGRLMGEELLQISDLGINVERVTQSQWGMSSRDLAEKSQNGEISIDEVIDGLLAGFRTDFGGSLEAQSKLLIGQLDQAADQMKAFSRSVSLPLMEPLKESLESLNSAMNTDEFDELTDALVGVSEAAGPFIAQLGMMAELAIKGAGGTVNAVKSTAPAVATEVAGLAISASKLYGNLNEATGGLFGDVAKFTAGAVTPGKRIFDDVTGVGKSAVDAASDFVVNNQTPRTKEPEKKPTTSITEGLTAVGGNIAGQLGDTANMFQTMADSLGASMADRAAAFGESTGIDFEGLPKRATMAAADLQRGDVLRADEGRQYDAMVADLPKMIQGFAETIDDPAMADAFKRSTFDVTQERDGNGRMMPVVQLKEIGELMSRGSVERTDFAGLNTIVQKNVDQQRDRELAEKRTALAEKSNEFLQAISAKLDDPRSTTVAAG</sequence>
<name>A0A517NB52_9BACT</name>
<dbReference type="AlphaFoldDB" id="A0A517NB52"/>
<reference evidence="2 3" key="1">
    <citation type="submission" date="2019-02" db="EMBL/GenBank/DDBJ databases">
        <title>Deep-cultivation of Planctomycetes and their phenomic and genomic characterization uncovers novel biology.</title>
        <authorList>
            <person name="Wiegand S."/>
            <person name="Jogler M."/>
            <person name="Boedeker C."/>
            <person name="Pinto D."/>
            <person name="Vollmers J."/>
            <person name="Rivas-Marin E."/>
            <person name="Kohn T."/>
            <person name="Peeters S.H."/>
            <person name="Heuer A."/>
            <person name="Rast P."/>
            <person name="Oberbeckmann S."/>
            <person name="Bunk B."/>
            <person name="Jeske O."/>
            <person name="Meyerdierks A."/>
            <person name="Storesund J.E."/>
            <person name="Kallscheuer N."/>
            <person name="Luecker S."/>
            <person name="Lage O.M."/>
            <person name="Pohl T."/>
            <person name="Merkel B.J."/>
            <person name="Hornburger P."/>
            <person name="Mueller R.-W."/>
            <person name="Bruemmer F."/>
            <person name="Labrenz M."/>
            <person name="Spormann A.M."/>
            <person name="Op den Camp H."/>
            <person name="Overmann J."/>
            <person name="Amann R."/>
            <person name="Jetten M.S.M."/>
            <person name="Mascher T."/>
            <person name="Medema M.H."/>
            <person name="Devos D.P."/>
            <person name="Kaster A.-K."/>
            <person name="Ovreas L."/>
            <person name="Rohde M."/>
            <person name="Galperin M.Y."/>
            <person name="Jogler C."/>
        </authorList>
    </citation>
    <scope>NUCLEOTIDE SEQUENCE [LARGE SCALE GENOMIC DNA]</scope>
    <source>
        <strain evidence="2 3">K22_7</strain>
    </source>
</reference>